<accession>A0A382QMZ5</accession>
<sequence length="22" mass="2588">INKYGMTIDMISFDLVKSVLHY</sequence>
<reference evidence="1" key="1">
    <citation type="submission" date="2018-05" db="EMBL/GenBank/DDBJ databases">
        <authorList>
            <person name="Lanie J.A."/>
            <person name="Ng W.-L."/>
            <person name="Kazmierczak K.M."/>
            <person name="Andrzejewski T.M."/>
            <person name="Davidsen T.M."/>
            <person name="Wayne K.J."/>
            <person name="Tettelin H."/>
            <person name="Glass J.I."/>
            <person name="Rusch D."/>
            <person name="Podicherti R."/>
            <person name="Tsui H.-C.T."/>
            <person name="Winkler M.E."/>
        </authorList>
    </citation>
    <scope>NUCLEOTIDE SEQUENCE</scope>
</reference>
<feature type="non-terminal residue" evidence="1">
    <location>
        <position position="1"/>
    </location>
</feature>
<name>A0A382QMZ5_9ZZZZ</name>
<protein>
    <submittedName>
        <fullName evidence="1">Uncharacterized protein</fullName>
    </submittedName>
</protein>
<gene>
    <name evidence="1" type="ORF">METZ01_LOCUS338555</name>
</gene>
<organism evidence="1">
    <name type="scientific">marine metagenome</name>
    <dbReference type="NCBI Taxonomy" id="408172"/>
    <lineage>
        <taxon>unclassified sequences</taxon>
        <taxon>metagenomes</taxon>
        <taxon>ecological metagenomes</taxon>
    </lineage>
</organism>
<dbReference type="AlphaFoldDB" id="A0A382QMZ5"/>
<evidence type="ECO:0000313" key="1">
    <source>
        <dbReference type="EMBL" id="SVC85701.1"/>
    </source>
</evidence>
<dbReference type="EMBL" id="UINC01114999">
    <property type="protein sequence ID" value="SVC85701.1"/>
    <property type="molecule type" value="Genomic_DNA"/>
</dbReference>
<proteinExistence type="predicted"/>